<reference evidence="2" key="3">
    <citation type="journal article" date="2017" name="Nature">
        <title>Genome sequence of the progenitor of the wheat D genome Aegilops tauschii.</title>
        <authorList>
            <person name="Luo M.C."/>
            <person name="Gu Y.Q."/>
            <person name="Puiu D."/>
            <person name="Wang H."/>
            <person name="Twardziok S.O."/>
            <person name="Deal K.R."/>
            <person name="Huo N."/>
            <person name="Zhu T."/>
            <person name="Wang L."/>
            <person name="Wang Y."/>
            <person name="McGuire P.E."/>
            <person name="Liu S."/>
            <person name="Long H."/>
            <person name="Ramasamy R.K."/>
            <person name="Rodriguez J.C."/>
            <person name="Van S.L."/>
            <person name="Yuan L."/>
            <person name="Wang Z."/>
            <person name="Xia Z."/>
            <person name="Xiao L."/>
            <person name="Anderson O.D."/>
            <person name="Ouyang S."/>
            <person name="Liang Y."/>
            <person name="Zimin A.V."/>
            <person name="Pertea G."/>
            <person name="Qi P."/>
            <person name="Bennetzen J.L."/>
            <person name="Dai X."/>
            <person name="Dawson M.W."/>
            <person name="Muller H.G."/>
            <person name="Kugler K."/>
            <person name="Rivarola-Duarte L."/>
            <person name="Spannagl M."/>
            <person name="Mayer K.F.X."/>
            <person name="Lu F.H."/>
            <person name="Bevan M.W."/>
            <person name="Leroy P."/>
            <person name="Li P."/>
            <person name="You F.M."/>
            <person name="Sun Q."/>
            <person name="Liu Z."/>
            <person name="Lyons E."/>
            <person name="Wicker T."/>
            <person name="Salzberg S.L."/>
            <person name="Devos K.M."/>
            <person name="Dvorak J."/>
        </authorList>
    </citation>
    <scope>NUCLEOTIDE SEQUENCE [LARGE SCALE GENOMIC DNA]</scope>
    <source>
        <strain evidence="2">cv. AL8/78</strain>
    </source>
</reference>
<dbReference type="Proteomes" id="UP000015105">
    <property type="component" value="Chromosome 1D"/>
</dbReference>
<keyword evidence="1" id="KW-0812">Transmembrane</keyword>
<proteinExistence type="predicted"/>
<organism evidence="2 3">
    <name type="scientific">Aegilops tauschii subsp. strangulata</name>
    <name type="common">Goatgrass</name>
    <dbReference type="NCBI Taxonomy" id="200361"/>
    <lineage>
        <taxon>Eukaryota</taxon>
        <taxon>Viridiplantae</taxon>
        <taxon>Streptophyta</taxon>
        <taxon>Embryophyta</taxon>
        <taxon>Tracheophyta</taxon>
        <taxon>Spermatophyta</taxon>
        <taxon>Magnoliopsida</taxon>
        <taxon>Liliopsida</taxon>
        <taxon>Poales</taxon>
        <taxon>Poaceae</taxon>
        <taxon>BOP clade</taxon>
        <taxon>Pooideae</taxon>
        <taxon>Triticodae</taxon>
        <taxon>Triticeae</taxon>
        <taxon>Triticinae</taxon>
        <taxon>Aegilops</taxon>
    </lineage>
</organism>
<feature type="transmembrane region" description="Helical" evidence="1">
    <location>
        <begin position="40"/>
        <end position="61"/>
    </location>
</feature>
<evidence type="ECO:0000313" key="3">
    <source>
        <dbReference type="Proteomes" id="UP000015105"/>
    </source>
</evidence>
<reference evidence="2" key="4">
    <citation type="submission" date="2019-03" db="UniProtKB">
        <authorList>
            <consortium name="EnsemblPlants"/>
        </authorList>
    </citation>
    <scope>IDENTIFICATION</scope>
</reference>
<sequence>MRRCFLASSFRRQMHARHCHGGSDPDAPSWFLVASPPGFIYTLLSLGIIMCLLTCSGRIAAEAANSP</sequence>
<keyword evidence="1" id="KW-1133">Transmembrane helix</keyword>
<reference evidence="3" key="2">
    <citation type="journal article" date="2017" name="Nat. Plants">
        <title>The Aegilops tauschii genome reveals multiple impacts of transposons.</title>
        <authorList>
            <person name="Zhao G."/>
            <person name="Zou C."/>
            <person name="Li K."/>
            <person name="Wang K."/>
            <person name="Li T."/>
            <person name="Gao L."/>
            <person name="Zhang X."/>
            <person name="Wang H."/>
            <person name="Yang Z."/>
            <person name="Liu X."/>
            <person name="Jiang W."/>
            <person name="Mao L."/>
            <person name="Kong X."/>
            <person name="Jiao Y."/>
            <person name="Jia J."/>
        </authorList>
    </citation>
    <scope>NUCLEOTIDE SEQUENCE [LARGE SCALE GENOMIC DNA]</scope>
    <source>
        <strain evidence="3">cv. AL8/78</strain>
    </source>
</reference>
<dbReference type="AlphaFoldDB" id="A0A452ZF99"/>
<name>A0A452ZF99_AEGTS</name>
<reference evidence="2" key="5">
    <citation type="journal article" date="2021" name="G3 (Bethesda)">
        <title>Aegilops tauschii genome assembly Aet v5.0 features greater sequence contiguity and improved annotation.</title>
        <authorList>
            <person name="Wang L."/>
            <person name="Zhu T."/>
            <person name="Rodriguez J.C."/>
            <person name="Deal K.R."/>
            <person name="Dubcovsky J."/>
            <person name="McGuire P.E."/>
            <person name="Lux T."/>
            <person name="Spannagl M."/>
            <person name="Mayer K.F.X."/>
            <person name="Baldrich P."/>
            <person name="Meyers B.C."/>
            <person name="Huo N."/>
            <person name="Gu Y.Q."/>
            <person name="Zhou H."/>
            <person name="Devos K.M."/>
            <person name="Bennetzen J.L."/>
            <person name="Unver T."/>
            <person name="Budak H."/>
            <person name="Gulick P.J."/>
            <person name="Galiba G."/>
            <person name="Kalapos B."/>
            <person name="Nelson D.R."/>
            <person name="Li P."/>
            <person name="You F.M."/>
            <person name="Luo M.C."/>
            <person name="Dvorak J."/>
        </authorList>
    </citation>
    <scope>NUCLEOTIDE SEQUENCE [LARGE SCALE GENOMIC DNA]</scope>
    <source>
        <strain evidence="2">cv. AL8/78</strain>
    </source>
</reference>
<protein>
    <submittedName>
        <fullName evidence="2">Uncharacterized protein</fullName>
    </submittedName>
</protein>
<keyword evidence="1" id="KW-0472">Membrane</keyword>
<keyword evidence="3" id="KW-1185">Reference proteome</keyword>
<evidence type="ECO:0000313" key="2">
    <source>
        <dbReference type="EnsemblPlants" id="AET1Gv20746100.10"/>
    </source>
</evidence>
<reference evidence="3" key="1">
    <citation type="journal article" date="2014" name="Science">
        <title>Ancient hybridizations among the ancestral genomes of bread wheat.</title>
        <authorList>
            <consortium name="International Wheat Genome Sequencing Consortium,"/>
            <person name="Marcussen T."/>
            <person name="Sandve S.R."/>
            <person name="Heier L."/>
            <person name="Spannagl M."/>
            <person name="Pfeifer M."/>
            <person name="Jakobsen K.S."/>
            <person name="Wulff B.B."/>
            <person name="Steuernagel B."/>
            <person name="Mayer K.F."/>
            <person name="Olsen O.A."/>
        </authorList>
    </citation>
    <scope>NUCLEOTIDE SEQUENCE [LARGE SCALE GENOMIC DNA]</scope>
    <source>
        <strain evidence="3">cv. AL8/78</strain>
    </source>
</reference>
<dbReference type="Gramene" id="AET1Gv20746100.10">
    <property type="protein sequence ID" value="AET1Gv20746100.10"/>
    <property type="gene ID" value="AET1Gv20746100"/>
</dbReference>
<dbReference type="EnsemblPlants" id="AET1Gv20746100.10">
    <property type="protein sequence ID" value="AET1Gv20746100.10"/>
    <property type="gene ID" value="AET1Gv20746100"/>
</dbReference>
<accession>A0A452ZF99</accession>
<evidence type="ECO:0000256" key="1">
    <source>
        <dbReference type="SAM" id="Phobius"/>
    </source>
</evidence>